<dbReference type="Proteomes" id="UP000027135">
    <property type="component" value="Unassembled WGS sequence"/>
</dbReference>
<feature type="repeat" description="ANK" evidence="3">
    <location>
        <begin position="349"/>
        <end position="381"/>
    </location>
</feature>
<keyword evidence="2 3" id="KW-0040">ANK repeat</keyword>
<dbReference type="Pfam" id="PF12796">
    <property type="entry name" value="Ank_2"/>
    <property type="match status" value="4"/>
</dbReference>
<dbReference type="PANTHER" id="PTHR24201:SF16">
    <property type="entry name" value="ANKYRIN-1-LIKE-RELATED"/>
    <property type="match status" value="1"/>
</dbReference>
<feature type="region of interest" description="Disordered" evidence="4">
    <location>
        <begin position="76"/>
        <end position="109"/>
    </location>
</feature>
<keyword evidence="7" id="KW-1185">Reference proteome</keyword>
<dbReference type="InterPro" id="IPR050776">
    <property type="entry name" value="Ank_Repeat/CDKN_Inhibitor"/>
</dbReference>
<feature type="domain" description="SOCS box" evidence="5">
    <location>
        <begin position="634"/>
        <end position="688"/>
    </location>
</feature>
<gene>
    <name evidence="6" type="ORF">L798_01811</name>
</gene>
<feature type="repeat" description="ANK" evidence="3">
    <location>
        <begin position="477"/>
        <end position="509"/>
    </location>
</feature>
<evidence type="ECO:0000256" key="2">
    <source>
        <dbReference type="ARBA" id="ARBA00023043"/>
    </source>
</evidence>
<dbReference type="PANTHER" id="PTHR24201">
    <property type="entry name" value="ANK_REP_REGION DOMAIN-CONTAINING PROTEIN"/>
    <property type="match status" value="1"/>
</dbReference>
<feature type="repeat" description="ANK" evidence="3">
    <location>
        <begin position="382"/>
        <end position="414"/>
    </location>
</feature>
<proteinExistence type="predicted"/>
<name>A0A067RNN4_ZOONE</name>
<keyword evidence="1" id="KW-0677">Repeat</keyword>
<dbReference type="EMBL" id="KK852514">
    <property type="protein sequence ID" value="KDR22205.1"/>
    <property type="molecule type" value="Genomic_DNA"/>
</dbReference>
<sequence length="691" mass="76496">MDSLEEQLFTAVSRGDTNCVNCLLAQGANVNIVCSSGRTPLGTAAQMGNMAILQILLDAANVPAALSENFYKQEQGNHHHLKYRSKKNRHDYPHTNSSRKHAGAFGHKDNLSSKTTNIGAACQDVNSEVARKQGSLDLTSDLGLDSTMMDLSNPSSKTQNLGYFIVVHKDRSALHSPNSKEEENLKHTFDENWNQDMNECASSCVGVQSNEISASALNDDRTPDGMDRLEWDVEVEDKEKSSEGGEEDDSWASLYRWYADILDRTSSLLQLPQHCDVNHQDVYGRCAVHYAAEQGHVDALHLLTAAGCRLDIGDSDNLTPLHLAAARDHYTVVKMLLTAGVEVNRKTSDKTSALHIAATRGFIDTVRMLLDGGANIDSLDASDRTPLILAVLRGHDDVVALLIKHGAKVNIEEIHGYTPLCEAVWQKVVPMVQMLLDAGAKITQSHFLLHYAIMHRHIEMAELLLKAGSIVNLRDDNGDSPLIVAARTGVCQLAELLLRNGAAVNYPNALTGSMPLHEAVEFIRESKYSTFESMFHILRSYGAVLNVQTCTGGDTPLFRAILLEKDRAAALLIRHGTDVNLCDVGSCVVDNLCLARKRNNFRLAQMIVYAGFDLQHCTPDLQPPPKSKALSMDNLRDWLTYMKFNPMRLTELCRLVIRAQMGERVCEKIASLYFPLTLKKYVLLEDIDFCD</sequence>
<dbReference type="Gene3D" id="1.25.40.20">
    <property type="entry name" value="Ankyrin repeat-containing domain"/>
    <property type="match status" value="4"/>
</dbReference>
<dbReference type="PROSITE" id="PS50225">
    <property type="entry name" value="SOCS"/>
    <property type="match status" value="1"/>
</dbReference>
<evidence type="ECO:0000256" key="4">
    <source>
        <dbReference type="SAM" id="MobiDB-lite"/>
    </source>
</evidence>
<dbReference type="SMART" id="SM00248">
    <property type="entry name" value="ANK"/>
    <property type="match status" value="11"/>
</dbReference>
<dbReference type="Gene3D" id="1.10.750.20">
    <property type="entry name" value="SOCS box"/>
    <property type="match status" value="1"/>
</dbReference>
<dbReference type="InParanoid" id="A0A067RNN4"/>
<dbReference type="STRING" id="136037.A0A067RNN4"/>
<protein>
    <submittedName>
        <fullName evidence="6">Ankyrin repeat and KH domain-containing protein 1</fullName>
    </submittedName>
</protein>
<feature type="repeat" description="ANK" evidence="3">
    <location>
        <begin position="552"/>
        <end position="584"/>
    </location>
</feature>
<dbReference type="eggNOG" id="KOG0504">
    <property type="taxonomic scope" value="Eukaryota"/>
</dbReference>
<feature type="repeat" description="ANK" evidence="3">
    <location>
        <begin position="415"/>
        <end position="447"/>
    </location>
</feature>
<dbReference type="Pfam" id="PF07525">
    <property type="entry name" value="SOCS_box"/>
    <property type="match status" value="1"/>
</dbReference>
<organism evidence="6 7">
    <name type="scientific">Zootermopsis nevadensis</name>
    <name type="common">Dampwood termite</name>
    <dbReference type="NCBI Taxonomy" id="136037"/>
    <lineage>
        <taxon>Eukaryota</taxon>
        <taxon>Metazoa</taxon>
        <taxon>Ecdysozoa</taxon>
        <taxon>Arthropoda</taxon>
        <taxon>Hexapoda</taxon>
        <taxon>Insecta</taxon>
        <taxon>Pterygota</taxon>
        <taxon>Neoptera</taxon>
        <taxon>Polyneoptera</taxon>
        <taxon>Dictyoptera</taxon>
        <taxon>Blattodea</taxon>
        <taxon>Blattoidea</taxon>
        <taxon>Termitoidae</taxon>
        <taxon>Termopsidae</taxon>
        <taxon>Zootermopsis</taxon>
    </lineage>
</organism>
<feature type="repeat" description="ANK" evidence="3">
    <location>
        <begin position="283"/>
        <end position="315"/>
    </location>
</feature>
<dbReference type="PROSITE" id="PS50088">
    <property type="entry name" value="ANK_REPEAT"/>
    <property type="match status" value="9"/>
</dbReference>
<dbReference type="OMA" id="LYHYYAK"/>
<evidence type="ECO:0000313" key="6">
    <source>
        <dbReference type="EMBL" id="KDR22205.1"/>
    </source>
</evidence>
<evidence type="ECO:0000256" key="3">
    <source>
        <dbReference type="PROSITE-ProRule" id="PRU00023"/>
    </source>
</evidence>
<evidence type="ECO:0000259" key="5">
    <source>
        <dbReference type="PROSITE" id="PS50225"/>
    </source>
</evidence>
<accession>A0A067RNN4</accession>
<dbReference type="OrthoDB" id="194358at2759"/>
<dbReference type="GO" id="GO:0005634">
    <property type="term" value="C:nucleus"/>
    <property type="evidence" value="ECO:0007669"/>
    <property type="project" value="TreeGrafter"/>
</dbReference>
<dbReference type="InterPro" id="IPR036770">
    <property type="entry name" value="Ankyrin_rpt-contain_sf"/>
</dbReference>
<dbReference type="SMART" id="SM00969">
    <property type="entry name" value="SOCS_box"/>
    <property type="match status" value="1"/>
</dbReference>
<feature type="repeat" description="ANK" evidence="3">
    <location>
        <begin position="444"/>
        <end position="476"/>
    </location>
</feature>
<evidence type="ECO:0000256" key="1">
    <source>
        <dbReference type="ARBA" id="ARBA00022737"/>
    </source>
</evidence>
<dbReference type="SUPFAM" id="SSF48403">
    <property type="entry name" value="Ankyrin repeat"/>
    <property type="match status" value="2"/>
</dbReference>
<feature type="repeat" description="ANK" evidence="3">
    <location>
        <begin position="36"/>
        <end position="58"/>
    </location>
</feature>
<dbReference type="InterPro" id="IPR001496">
    <property type="entry name" value="SOCS_box"/>
</dbReference>
<dbReference type="PROSITE" id="PS50297">
    <property type="entry name" value="ANK_REP_REGION"/>
    <property type="match status" value="7"/>
</dbReference>
<dbReference type="InterPro" id="IPR002110">
    <property type="entry name" value="Ankyrin_rpt"/>
</dbReference>
<evidence type="ECO:0000313" key="7">
    <source>
        <dbReference type="Proteomes" id="UP000027135"/>
    </source>
</evidence>
<feature type="repeat" description="ANK" evidence="3">
    <location>
        <begin position="316"/>
        <end position="348"/>
    </location>
</feature>
<dbReference type="AlphaFoldDB" id="A0A067RNN4"/>
<dbReference type="PRINTS" id="PR01415">
    <property type="entry name" value="ANKYRIN"/>
</dbReference>
<reference evidence="6 7" key="1">
    <citation type="journal article" date="2014" name="Nat. Commun.">
        <title>Molecular traces of alternative social organization in a termite genome.</title>
        <authorList>
            <person name="Terrapon N."/>
            <person name="Li C."/>
            <person name="Robertson H.M."/>
            <person name="Ji L."/>
            <person name="Meng X."/>
            <person name="Booth W."/>
            <person name="Chen Z."/>
            <person name="Childers C.P."/>
            <person name="Glastad K.M."/>
            <person name="Gokhale K."/>
            <person name="Gowin J."/>
            <person name="Gronenberg W."/>
            <person name="Hermansen R.A."/>
            <person name="Hu H."/>
            <person name="Hunt B.G."/>
            <person name="Huylmans A.K."/>
            <person name="Khalil S.M."/>
            <person name="Mitchell R.D."/>
            <person name="Munoz-Torres M.C."/>
            <person name="Mustard J.A."/>
            <person name="Pan H."/>
            <person name="Reese J.T."/>
            <person name="Scharf M.E."/>
            <person name="Sun F."/>
            <person name="Vogel H."/>
            <person name="Xiao J."/>
            <person name="Yang W."/>
            <person name="Yang Z."/>
            <person name="Yang Z."/>
            <person name="Zhou J."/>
            <person name="Zhu J."/>
            <person name="Brent C.S."/>
            <person name="Elsik C.G."/>
            <person name="Goodisman M.A."/>
            <person name="Liberles D.A."/>
            <person name="Roe R.M."/>
            <person name="Vargo E.L."/>
            <person name="Vilcinskas A."/>
            <person name="Wang J."/>
            <person name="Bornberg-Bauer E."/>
            <person name="Korb J."/>
            <person name="Zhang G."/>
            <person name="Liebig J."/>
        </authorList>
    </citation>
    <scope>NUCLEOTIDE SEQUENCE [LARGE SCALE GENOMIC DNA]</scope>
    <source>
        <tissue evidence="6">Whole organism</tissue>
    </source>
</reference>
<feature type="compositionally biased region" description="Basic residues" evidence="4">
    <location>
        <begin position="78"/>
        <end position="89"/>
    </location>
</feature>
<dbReference type="CDD" id="cd03716">
    <property type="entry name" value="SOCS_ASB_like"/>
    <property type="match status" value="1"/>
</dbReference>